<dbReference type="Proteomes" id="UP000250266">
    <property type="component" value="Unassembled WGS sequence"/>
</dbReference>
<evidence type="ECO:0000256" key="1">
    <source>
        <dbReference type="ARBA" id="ARBA00004141"/>
    </source>
</evidence>
<feature type="transmembrane region" description="Helical" evidence="6">
    <location>
        <begin position="144"/>
        <end position="162"/>
    </location>
</feature>
<reference evidence="8 9" key="1">
    <citation type="journal article" date="2016" name="Nat. Commun.">
        <title>Ectomycorrhizal ecology is imprinted in the genome of the dominant symbiotic fungus Cenococcum geophilum.</title>
        <authorList>
            <consortium name="DOE Joint Genome Institute"/>
            <person name="Peter M."/>
            <person name="Kohler A."/>
            <person name="Ohm R.A."/>
            <person name="Kuo A."/>
            <person name="Krutzmann J."/>
            <person name="Morin E."/>
            <person name="Arend M."/>
            <person name="Barry K.W."/>
            <person name="Binder M."/>
            <person name="Choi C."/>
            <person name="Clum A."/>
            <person name="Copeland A."/>
            <person name="Grisel N."/>
            <person name="Haridas S."/>
            <person name="Kipfer T."/>
            <person name="LaButti K."/>
            <person name="Lindquist E."/>
            <person name="Lipzen A."/>
            <person name="Maire R."/>
            <person name="Meier B."/>
            <person name="Mihaltcheva S."/>
            <person name="Molinier V."/>
            <person name="Murat C."/>
            <person name="Poggeler S."/>
            <person name="Quandt C.A."/>
            <person name="Sperisen C."/>
            <person name="Tritt A."/>
            <person name="Tisserant E."/>
            <person name="Crous P.W."/>
            <person name="Henrissat B."/>
            <person name="Nehls U."/>
            <person name="Egli S."/>
            <person name="Spatafora J.W."/>
            <person name="Grigoriev I.V."/>
            <person name="Martin F.M."/>
        </authorList>
    </citation>
    <scope>NUCLEOTIDE SEQUENCE [LARGE SCALE GENOMIC DNA]</scope>
    <source>
        <strain evidence="8 9">CBS 459.81</strain>
    </source>
</reference>
<evidence type="ECO:0000313" key="9">
    <source>
        <dbReference type="Proteomes" id="UP000250266"/>
    </source>
</evidence>
<dbReference type="AlphaFoldDB" id="A0A8E2ECV1"/>
<dbReference type="InterPro" id="IPR052337">
    <property type="entry name" value="SAT4-like"/>
</dbReference>
<accession>A0A8E2ECV1</accession>
<dbReference type="InterPro" id="IPR049326">
    <property type="entry name" value="Rhodopsin_dom_fungi"/>
</dbReference>
<feature type="transmembrane region" description="Helical" evidence="6">
    <location>
        <begin position="109"/>
        <end position="132"/>
    </location>
</feature>
<keyword evidence="4 6" id="KW-0472">Membrane</keyword>
<keyword evidence="2 6" id="KW-0812">Transmembrane</keyword>
<dbReference type="Pfam" id="PF20684">
    <property type="entry name" value="Fung_rhodopsin"/>
    <property type="match status" value="1"/>
</dbReference>
<dbReference type="PANTHER" id="PTHR33048:SF47">
    <property type="entry name" value="INTEGRAL MEMBRANE PROTEIN-RELATED"/>
    <property type="match status" value="1"/>
</dbReference>
<keyword evidence="3 6" id="KW-1133">Transmembrane helix</keyword>
<gene>
    <name evidence="8" type="ORF">K432DRAFT_424924</name>
</gene>
<organism evidence="8 9">
    <name type="scientific">Lepidopterella palustris CBS 459.81</name>
    <dbReference type="NCBI Taxonomy" id="1314670"/>
    <lineage>
        <taxon>Eukaryota</taxon>
        <taxon>Fungi</taxon>
        <taxon>Dikarya</taxon>
        <taxon>Ascomycota</taxon>
        <taxon>Pezizomycotina</taxon>
        <taxon>Dothideomycetes</taxon>
        <taxon>Pleosporomycetidae</taxon>
        <taxon>Mytilinidiales</taxon>
        <taxon>Argynnaceae</taxon>
        <taxon>Lepidopterella</taxon>
    </lineage>
</organism>
<comment type="similarity">
    <text evidence="5">Belongs to the SAT4 family.</text>
</comment>
<feature type="domain" description="Rhodopsin" evidence="7">
    <location>
        <begin position="129"/>
        <end position="209"/>
    </location>
</feature>
<sequence>MFFNQLDQMIVKDDIDNASKLSLKKAICTISKTSGMVMLASFVQLSRSCFGVIKSQDSRMFTMSSIGKLKIGKGIFALANGYSEARDDEYVMAKWPAPNYVNPETRVPLLVGFMVSTTAIMLFFLAGSLFVRSVIQAGFGIGDWFMVTAAVFACANATLGLVSCKYGSGYHVWDFKPEWAIPYGKLGLVSEIVWAPTVTLPKISLLFTY</sequence>
<dbReference type="OrthoDB" id="5401779at2759"/>
<dbReference type="EMBL" id="KV744919">
    <property type="protein sequence ID" value="OCK81503.1"/>
    <property type="molecule type" value="Genomic_DNA"/>
</dbReference>
<evidence type="ECO:0000259" key="7">
    <source>
        <dbReference type="Pfam" id="PF20684"/>
    </source>
</evidence>
<dbReference type="PANTHER" id="PTHR33048">
    <property type="entry name" value="PTH11-LIKE INTEGRAL MEMBRANE PROTEIN (AFU_ORTHOLOGUE AFUA_5G11245)"/>
    <property type="match status" value="1"/>
</dbReference>
<comment type="subcellular location">
    <subcellularLocation>
        <location evidence="1">Membrane</location>
        <topology evidence="1">Multi-pass membrane protein</topology>
    </subcellularLocation>
</comment>
<feature type="non-terminal residue" evidence="8">
    <location>
        <position position="209"/>
    </location>
</feature>
<evidence type="ECO:0000256" key="4">
    <source>
        <dbReference type="ARBA" id="ARBA00023136"/>
    </source>
</evidence>
<evidence type="ECO:0000256" key="5">
    <source>
        <dbReference type="ARBA" id="ARBA00038359"/>
    </source>
</evidence>
<proteinExistence type="inferred from homology"/>
<evidence type="ECO:0000256" key="2">
    <source>
        <dbReference type="ARBA" id="ARBA00022692"/>
    </source>
</evidence>
<dbReference type="GO" id="GO:0016020">
    <property type="term" value="C:membrane"/>
    <property type="evidence" value="ECO:0007669"/>
    <property type="project" value="UniProtKB-SubCell"/>
</dbReference>
<evidence type="ECO:0000256" key="6">
    <source>
        <dbReference type="SAM" id="Phobius"/>
    </source>
</evidence>
<evidence type="ECO:0000313" key="8">
    <source>
        <dbReference type="EMBL" id="OCK81503.1"/>
    </source>
</evidence>
<name>A0A8E2ECV1_9PEZI</name>
<keyword evidence="9" id="KW-1185">Reference proteome</keyword>
<evidence type="ECO:0000256" key="3">
    <source>
        <dbReference type="ARBA" id="ARBA00022989"/>
    </source>
</evidence>
<protein>
    <recommendedName>
        <fullName evidence="7">Rhodopsin domain-containing protein</fullName>
    </recommendedName>
</protein>